<dbReference type="RefSeq" id="WP_114280899.1">
    <property type="nucleotide sequence ID" value="NZ_QPJY01000011.1"/>
</dbReference>
<reference evidence="4 5" key="1">
    <citation type="submission" date="2018-07" db="EMBL/GenBank/DDBJ databases">
        <title>Genomic Encyclopedia of Type Strains, Phase IV (KMG-IV): sequencing the most valuable type-strain genomes for metagenomic binning, comparative biology and taxonomic classification.</title>
        <authorList>
            <person name="Goeker M."/>
        </authorList>
    </citation>
    <scope>NUCLEOTIDE SEQUENCE [LARGE SCALE GENOMIC DNA]</scope>
    <source>
        <strain evidence="4 5">DSM 26407</strain>
    </source>
</reference>
<protein>
    <submittedName>
        <fullName evidence="4">Putative Zn finger-like uncharacterized protein</fullName>
    </submittedName>
</protein>
<evidence type="ECO:0000256" key="1">
    <source>
        <dbReference type="SAM" id="MobiDB-lite"/>
    </source>
</evidence>
<name>A0A369BXI6_9GAMM</name>
<dbReference type="Pfam" id="PF11906">
    <property type="entry name" value="DUF3426"/>
    <property type="match status" value="1"/>
</dbReference>
<dbReference type="NCBIfam" id="TIGR02098">
    <property type="entry name" value="MJ0042_CXXC"/>
    <property type="match status" value="1"/>
</dbReference>
<evidence type="ECO:0000313" key="5">
    <source>
        <dbReference type="Proteomes" id="UP000252707"/>
    </source>
</evidence>
<accession>A0A369BXI6</accession>
<sequence length="246" mass="26589">MLTRCPQCETVFRLRPEQLEPAGGLVRCGNCRNVFDAAAELIAEPDAPTASDASIADAGMPPESGPGSLPAPEAGPDAGEDVWQAPRTRSASLAPLAWAAGTLVLLLVLLLQYAHFRPEAFNAYPEIRPLLVRLCATTGCTVPPLRAPDRIRLQARDVRTDPGQPGRLLANAILVNEAGYSQPYPELELTLTTTEGAVKGMRVFTPAEYLPDVRDVKRLMPPDTPVHARLELADPGNVTGYTFRFR</sequence>
<keyword evidence="2" id="KW-1133">Transmembrane helix</keyword>
<evidence type="ECO:0000256" key="2">
    <source>
        <dbReference type="SAM" id="Phobius"/>
    </source>
</evidence>
<feature type="transmembrane region" description="Helical" evidence="2">
    <location>
        <begin position="93"/>
        <end position="114"/>
    </location>
</feature>
<feature type="domain" description="Zinc finger/thioredoxin putative" evidence="3">
    <location>
        <begin position="1"/>
        <end position="36"/>
    </location>
</feature>
<gene>
    <name evidence="4" type="ORF">DFQ59_11177</name>
</gene>
<dbReference type="InterPro" id="IPR011723">
    <property type="entry name" value="Znf/thioredoxin_put"/>
</dbReference>
<evidence type="ECO:0000313" key="4">
    <source>
        <dbReference type="EMBL" id="RCX26203.1"/>
    </source>
</evidence>
<dbReference type="EMBL" id="QPJY01000011">
    <property type="protein sequence ID" value="RCX26203.1"/>
    <property type="molecule type" value="Genomic_DNA"/>
</dbReference>
<dbReference type="Pfam" id="PF13717">
    <property type="entry name" value="Zn_ribbon_4"/>
    <property type="match status" value="1"/>
</dbReference>
<organism evidence="4 5">
    <name type="scientific">Thioalbus denitrificans</name>
    <dbReference type="NCBI Taxonomy" id="547122"/>
    <lineage>
        <taxon>Bacteria</taxon>
        <taxon>Pseudomonadati</taxon>
        <taxon>Pseudomonadota</taxon>
        <taxon>Gammaproteobacteria</taxon>
        <taxon>Chromatiales</taxon>
        <taxon>Ectothiorhodospiraceae</taxon>
        <taxon>Thioalbus</taxon>
    </lineage>
</organism>
<dbReference type="OrthoDB" id="6717714at2"/>
<keyword evidence="5" id="KW-1185">Reference proteome</keyword>
<comment type="caution">
    <text evidence="4">The sequence shown here is derived from an EMBL/GenBank/DDBJ whole genome shotgun (WGS) entry which is preliminary data.</text>
</comment>
<keyword evidence="2" id="KW-0472">Membrane</keyword>
<keyword evidence="2" id="KW-0812">Transmembrane</keyword>
<dbReference type="AlphaFoldDB" id="A0A369BXI6"/>
<feature type="region of interest" description="Disordered" evidence="1">
    <location>
        <begin position="50"/>
        <end position="80"/>
    </location>
</feature>
<dbReference type="InterPro" id="IPR021834">
    <property type="entry name" value="DUF3426"/>
</dbReference>
<evidence type="ECO:0000259" key="3">
    <source>
        <dbReference type="Pfam" id="PF13717"/>
    </source>
</evidence>
<proteinExistence type="predicted"/>
<dbReference type="Proteomes" id="UP000252707">
    <property type="component" value="Unassembled WGS sequence"/>
</dbReference>